<evidence type="ECO:0000259" key="1">
    <source>
        <dbReference type="Pfam" id="PF01928"/>
    </source>
</evidence>
<evidence type="ECO:0000313" key="3">
    <source>
        <dbReference type="Proteomes" id="UP000701698"/>
    </source>
</evidence>
<dbReference type="InterPro" id="IPR023577">
    <property type="entry name" value="CYTH_domain"/>
</dbReference>
<proteinExistence type="predicted"/>
<protein>
    <submittedName>
        <fullName evidence="2">CYTH domain-containing protein</fullName>
    </submittedName>
</protein>
<accession>A0A955RPV2</accession>
<evidence type="ECO:0000313" key="2">
    <source>
        <dbReference type="EMBL" id="MCA9389908.1"/>
    </source>
</evidence>
<dbReference type="Proteomes" id="UP000701698">
    <property type="component" value="Unassembled WGS sequence"/>
</dbReference>
<comment type="caution">
    <text evidence="2">The sequence shown here is derived from an EMBL/GenBank/DDBJ whole genome shotgun (WGS) entry which is preliminary data.</text>
</comment>
<dbReference type="EMBL" id="JAGQKX010000009">
    <property type="protein sequence ID" value="MCA9389908.1"/>
    <property type="molecule type" value="Genomic_DNA"/>
</dbReference>
<name>A0A955RPV2_UNCKA</name>
<dbReference type="InterPro" id="IPR033469">
    <property type="entry name" value="CYTH-like_dom_sf"/>
</dbReference>
<dbReference type="SUPFAM" id="SSF55154">
    <property type="entry name" value="CYTH-like phosphatases"/>
    <property type="match status" value="1"/>
</dbReference>
<sequence>GFSRTETLNQHDIYFDTSDWHFYNHLASFRLRLIDGADHSLTFKKVFYSPKGKQNFITEEITIDTPFKDFKAINKLFDRLELESPEESLINGRTLQKHLLQLGLQSEQQVHKVRQVYVSPDAELVIDMVDNVGILIELRNTTIDTSELIQNILEEKEWSPTAMATSFIWLKNVKEFDHHETAFEKFTEDPQWNVWEHEQKIYKKLIKSA</sequence>
<gene>
    <name evidence="2" type="ORF">KC571_00735</name>
</gene>
<reference evidence="2" key="1">
    <citation type="submission" date="2020-04" db="EMBL/GenBank/DDBJ databases">
        <authorList>
            <person name="Zhang T."/>
        </authorList>
    </citation>
    <scope>NUCLEOTIDE SEQUENCE</scope>
    <source>
        <strain evidence="2">HKST-UBA01</strain>
    </source>
</reference>
<feature type="domain" description="CYTH" evidence="1">
    <location>
        <begin position="4"/>
        <end position="147"/>
    </location>
</feature>
<feature type="non-terminal residue" evidence="2">
    <location>
        <position position="1"/>
    </location>
</feature>
<organism evidence="2 3">
    <name type="scientific">candidate division WWE3 bacterium</name>
    <dbReference type="NCBI Taxonomy" id="2053526"/>
    <lineage>
        <taxon>Bacteria</taxon>
        <taxon>Katanobacteria</taxon>
    </lineage>
</organism>
<dbReference type="Pfam" id="PF01928">
    <property type="entry name" value="CYTH"/>
    <property type="match status" value="1"/>
</dbReference>
<dbReference type="Gene3D" id="2.40.320.10">
    <property type="entry name" value="Hypothetical Protein Pfu-838710-001"/>
    <property type="match status" value="1"/>
</dbReference>
<reference evidence="2" key="2">
    <citation type="journal article" date="2021" name="Microbiome">
        <title>Successional dynamics and alternative stable states in a saline activated sludge microbial community over 9 years.</title>
        <authorList>
            <person name="Wang Y."/>
            <person name="Ye J."/>
            <person name="Ju F."/>
            <person name="Liu L."/>
            <person name="Boyd J.A."/>
            <person name="Deng Y."/>
            <person name="Parks D.H."/>
            <person name="Jiang X."/>
            <person name="Yin X."/>
            <person name="Woodcroft B.J."/>
            <person name="Tyson G.W."/>
            <person name="Hugenholtz P."/>
            <person name="Polz M.F."/>
            <person name="Zhang T."/>
        </authorList>
    </citation>
    <scope>NUCLEOTIDE SEQUENCE</scope>
    <source>
        <strain evidence="2">HKST-UBA01</strain>
    </source>
</reference>
<dbReference type="AlphaFoldDB" id="A0A955RPV2"/>